<protein>
    <recommendedName>
        <fullName evidence="3">Transcription factor Iwr1 domain-containing protein</fullName>
    </recommendedName>
</protein>
<evidence type="ECO:0000313" key="4">
    <source>
        <dbReference type="EMBL" id="KAJ3684141.1"/>
    </source>
</evidence>
<dbReference type="AlphaFoldDB" id="A0AAD5Z2M4"/>
<dbReference type="PANTHER" id="PTHR31934">
    <property type="entry name" value="ALPHA/BETA-HYDROLASES SUPERFAMILY PROTEIN"/>
    <property type="match status" value="1"/>
</dbReference>
<evidence type="ECO:0000256" key="2">
    <source>
        <dbReference type="SAM" id="MobiDB-lite"/>
    </source>
</evidence>
<dbReference type="PANTHER" id="PTHR31934:SF2">
    <property type="entry name" value="RNA-DIRECTED DNA METHYLATION 4"/>
    <property type="match status" value="1"/>
</dbReference>
<feature type="domain" description="Transcription factor Iwr1" evidence="3">
    <location>
        <begin position="224"/>
        <end position="289"/>
    </location>
</feature>
<reference evidence="4 5" key="1">
    <citation type="journal article" date="2022" name="Cell">
        <title>Repeat-based holocentromeres influence genome architecture and karyotype evolution.</title>
        <authorList>
            <person name="Hofstatter P.G."/>
            <person name="Thangavel G."/>
            <person name="Lux T."/>
            <person name="Neumann P."/>
            <person name="Vondrak T."/>
            <person name="Novak P."/>
            <person name="Zhang M."/>
            <person name="Costa L."/>
            <person name="Castellani M."/>
            <person name="Scott A."/>
            <person name="Toegelov H."/>
            <person name="Fuchs J."/>
            <person name="Mata-Sucre Y."/>
            <person name="Dias Y."/>
            <person name="Vanzela A.L.L."/>
            <person name="Huettel B."/>
            <person name="Almeida C.C.S."/>
            <person name="Simkova H."/>
            <person name="Souza G."/>
            <person name="Pedrosa-Harand A."/>
            <person name="Macas J."/>
            <person name="Mayer K.F.X."/>
            <person name="Houben A."/>
            <person name="Marques A."/>
        </authorList>
    </citation>
    <scope>NUCLEOTIDE SEQUENCE [LARGE SCALE GENOMIC DNA]</scope>
    <source>
        <strain evidence="4">RhyTen1mFocal</strain>
    </source>
</reference>
<feature type="compositionally biased region" description="Acidic residues" evidence="2">
    <location>
        <begin position="301"/>
        <end position="310"/>
    </location>
</feature>
<evidence type="ECO:0000256" key="1">
    <source>
        <dbReference type="ARBA" id="ARBA00010218"/>
    </source>
</evidence>
<comment type="similarity">
    <text evidence="1">Belongs to the IWR1/SLC7A6OS family.</text>
</comment>
<dbReference type="Proteomes" id="UP001210211">
    <property type="component" value="Unassembled WGS sequence"/>
</dbReference>
<comment type="caution">
    <text evidence="4">The sequence shown here is derived from an EMBL/GenBank/DDBJ whole genome shotgun (WGS) entry which is preliminary data.</text>
</comment>
<gene>
    <name evidence="4" type="ORF">LUZ61_013305</name>
</gene>
<evidence type="ECO:0000259" key="3">
    <source>
        <dbReference type="Pfam" id="PF08574"/>
    </source>
</evidence>
<name>A0AAD5Z2M4_9POAL</name>
<proteinExistence type="inferred from homology"/>
<dbReference type="EMBL" id="JAMRDG010000002">
    <property type="protein sequence ID" value="KAJ3684141.1"/>
    <property type="molecule type" value="Genomic_DNA"/>
</dbReference>
<sequence>MAQIDGPSCSSSSFPPPPPSDLATEKPVVVRVKRKLSQARFDAFWLEINERPSKKALLDFGRLSISESTTQKVQEEPKSKKLFVHHVETITESDSIGSVLHSFLTDSNVSKEKKIKERKRTFKPGKKPDELKLGAKQKHEEMSRNARFEQIWKSRKDSLKEVCNLYDVLQVDGTNDTPSKNKKKRDTTVEEEAILCNYLPLLREHIPSAATTIESDIFSVSSEEDYVYDLYTVEKDGDTKMDDIQADYPLVQVDNGDDDDYYDGPPKSDYDTDDSNAEDNPAFDYPDEEDSDEEKERDPFDYFENDSDAYEEEIVEFGSDEDEEREVPWRMGHC</sequence>
<dbReference type="InterPro" id="IPR013883">
    <property type="entry name" value="TF_Iwr1_dom"/>
</dbReference>
<feature type="region of interest" description="Disordered" evidence="2">
    <location>
        <begin position="1"/>
        <end position="26"/>
    </location>
</feature>
<feature type="region of interest" description="Disordered" evidence="2">
    <location>
        <begin position="251"/>
        <end position="310"/>
    </location>
</feature>
<dbReference type="Pfam" id="PF08574">
    <property type="entry name" value="Iwr1"/>
    <property type="match status" value="1"/>
</dbReference>
<keyword evidence="5" id="KW-1185">Reference proteome</keyword>
<evidence type="ECO:0000313" key="5">
    <source>
        <dbReference type="Proteomes" id="UP001210211"/>
    </source>
</evidence>
<organism evidence="4 5">
    <name type="scientific">Rhynchospora tenuis</name>
    <dbReference type="NCBI Taxonomy" id="198213"/>
    <lineage>
        <taxon>Eukaryota</taxon>
        <taxon>Viridiplantae</taxon>
        <taxon>Streptophyta</taxon>
        <taxon>Embryophyta</taxon>
        <taxon>Tracheophyta</taxon>
        <taxon>Spermatophyta</taxon>
        <taxon>Magnoliopsida</taxon>
        <taxon>Liliopsida</taxon>
        <taxon>Poales</taxon>
        <taxon>Cyperaceae</taxon>
        <taxon>Cyperoideae</taxon>
        <taxon>Rhynchosporeae</taxon>
        <taxon>Rhynchospora</taxon>
    </lineage>
</organism>
<accession>A0AAD5Z2M4</accession>